<dbReference type="EMBL" id="APRJ01000013">
    <property type="protein sequence ID" value="ENW85614.1"/>
    <property type="molecule type" value="Genomic_DNA"/>
</dbReference>
<reference evidence="8 11" key="3">
    <citation type="submission" date="2017-11" db="EMBL/GenBank/DDBJ databases">
        <authorList>
            <person name="Han C.G."/>
        </authorList>
    </citation>
    <scope>NUCLEOTIDE SEQUENCE [LARGE SCALE GENOMIC DNA]</scope>
    <source>
        <strain evidence="8 11">ANC 5347</strain>
    </source>
</reference>
<reference evidence="9 12" key="2">
    <citation type="submission" date="2017-11" db="EMBL/GenBank/DDBJ databases">
        <title>Revising the taxonomy of the Acinetobacter lwoffii group: the description of Acinetobacter pseudolwoffii sp. nov. and emended description of Acinetobacter lwoffii.</title>
        <authorList>
            <person name="Nemec A."/>
            <person name="Radolfova-Krizova L."/>
        </authorList>
    </citation>
    <scope>NUCLEOTIDE SEQUENCE [LARGE SCALE GENOMIC DNA]</scope>
    <source>
        <strain evidence="9 12">ANC 5044</strain>
    </source>
</reference>
<organism evidence="7 10">
    <name type="scientific">Acinetobacter pseudolwoffii</name>
    <dbReference type="NCBI Taxonomy" id="2053287"/>
    <lineage>
        <taxon>Bacteria</taxon>
        <taxon>Pseudomonadati</taxon>
        <taxon>Pseudomonadota</taxon>
        <taxon>Gammaproteobacteria</taxon>
        <taxon>Moraxellales</taxon>
        <taxon>Moraxellaceae</taxon>
        <taxon>Acinetobacter</taxon>
    </lineage>
</organism>
<reference evidence="8 11" key="4">
    <citation type="submission" date="2017-12" db="EMBL/GenBank/DDBJ databases">
        <title>Revising the taxonomy of the Acinetobacter lwoffii group: the description of Acinetobacter pseudolwoffii sp. nov. and emended description of Acinetobacter lwoffii.</title>
        <authorList>
            <person name="Nemec A."/>
        </authorList>
    </citation>
    <scope>NUCLEOTIDE SEQUENCE [LARGE SCALE GENOMIC DNA]</scope>
    <source>
        <strain evidence="8 11">ANC 5347</strain>
    </source>
</reference>
<dbReference type="PANTHER" id="PTHR45987">
    <property type="entry name" value="39S RIBOSOMAL PROTEIN L12"/>
    <property type="match status" value="1"/>
</dbReference>
<keyword evidence="3 4" id="KW-0687">Ribonucleoprotein</keyword>
<comment type="function">
    <text evidence="4">Forms part of the ribosomal stalk which helps the ribosome interact with GTP-bound translation factors. Is thus essential for accurate translation.</text>
</comment>
<dbReference type="InterPro" id="IPR036235">
    <property type="entry name" value="Ribosomal_bL12_oligo_N_sf"/>
</dbReference>
<comment type="subunit">
    <text evidence="4">Homodimer. Part of the ribosomal stalk of the 50S ribosomal subunit. Forms a multimeric L10(L12)X complex, where L10 forms an elongated spine to which 2 to 4 L12 dimers bind in a sequential fashion. Binds GTP-bound translation factors.</text>
</comment>
<comment type="similarity">
    <text evidence="1 4">Belongs to the bacterial ribosomal protein bL12 family.</text>
</comment>
<dbReference type="GO" id="GO:0022625">
    <property type="term" value="C:cytosolic large ribosomal subunit"/>
    <property type="evidence" value="ECO:0007669"/>
    <property type="project" value="TreeGrafter"/>
</dbReference>
<dbReference type="CDD" id="cd00387">
    <property type="entry name" value="Ribosomal_L7_L12"/>
    <property type="match status" value="1"/>
</dbReference>
<reference evidence="7 10" key="1">
    <citation type="submission" date="2013-02" db="EMBL/GenBank/DDBJ databases">
        <title>The Genome Sequence of Acinetobacter sp. NIPH 713.</title>
        <authorList>
            <consortium name="The Broad Institute Genome Sequencing Platform"/>
            <consortium name="The Broad Institute Genome Sequencing Center for Infectious Disease"/>
            <person name="Cerqueira G."/>
            <person name="Feldgarden M."/>
            <person name="Courvalin P."/>
            <person name="Perichon B."/>
            <person name="Grillot-Courvalin C."/>
            <person name="Clermont D."/>
            <person name="Rocha E."/>
            <person name="Yoon E.-J."/>
            <person name="Nemec A."/>
            <person name="Walker B."/>
            <person name="Young S.K."/>
            <person name="Zeng Q."/>
            <person name="Gargeya S."/>
            <person name="Fitzgerald M."/>
            <person name="Haas B."/>
            <person name="Abouelleil A."/>
            <person name="Alvarado L."/>
            <person name="Arachchi H.M."/>
            <person name="Berlin A.M."/>
            <person name="Chapman S.B."/>
            <person name="Dewar J."/>
            <person name="Goldberg J."/>
            <person name="Griggs A."/>
            <person name="Gujja S."/>
            <person name="Hansen M."/>
            <person name="Howarth C."/>
            <person name="Imamovic A."/>
            <person name="Larimer J."/>
            <person name="McCowan C."/>
            <person name="Murphy C."/>
            <person name="Neiman D."/>
            <person name="Pearson M."/>
            <person name="Priest M."/>
            <person name="Roberts A."/>
            <person name="Saif S."/>
            <person name="Shea T."/>
            <person name="Sisk P."/>
            <person name="Sykes S."/>
            <person name="Wortman J."/>
            <person name="Nusbaum C."/>
            <person name="Birren B."/>
        </authorList>
    </citation>
    <scope>NUCLEOTIDE SEQUENCE [LARGE SCALE GENOMIC DNA]</scope>
    <source>
        <strain evidence="7 10">NIPH 713</strain>
    </source>
</reference>
<evidence type="ECO:0000259" key="6">
    <source>
        <dbReference type="Pfam" id="PF16320"/>
    </source>
</evidence>
<gene>
    <name evidence="4" type="primary">rplL</name>
    <name evidence="8" type="ORF">CU320_11250</name>
    <name evidence="9" type="ORF">CWI32_04135</name>
    <name evidence="7" type="ORF">F906_02427</name>
</gene>
<dbReference type="PATRIC" id="fig|1217709.3.peg.2353"/>
<evidence type="ECO:0000259" key="5">
    <source>
        <dbReference type="Pfam" id="PF00542"/>
    </source>
</evidence>
<dbReference type="GeneID" id="97177118"/>
<evidence type="ECO:0000256" key="1">
    <source>
        <dbReference type="ARBA" id="ARBA00007197"/>
    </source>
</evidence>
<dbReference type="GO" id="GO:0003735">
    <property type="term" value="F:structural constituent of ribosome"/>
    <property type="evidence" value="ECO:0007669"/>
    <property type="project" value="InterPro"/>
</dbReference>
<evidence type="ECO:0000313" key="12">
    <source>
        <dbReference type="Proteomes" id="UP000243446"/>
    </source>
</evidence>
<dbReference type="SMR" id="N9M5N9"/>
<dbReference type="InterPro" id="IPR014719">
    <property type="entry name" value="Ribosomal_bL12_C/ClpS-like"/>
</dbReference>
<proteinExistence type="inferred from homology"/>
<evidence type="ECO:0000313" key="11">
    <source>
        <dbReference type="Proteomes" id="UP000242351"/>
    </source>
</evidence>
<accession>A0A2H9UJX7</accession>
<feature type="domain" description="Large ribosomal subunit protein bL12 oligomerization" evidence="6">
    <location>
        <begin position="4"/>
        <end position="49"/>
    </location>
</feature>
<evidence type="ECO:0000256" key="3">
    <source>
        <dbReference type="ARBA" id="ARBA00023274"/>
    </source>
</evidence>
<dbReference type="HOGENOM" id="CLU_086499_3_2_6"/>
<accession>N9M5N9</accession>
<dbReference type="GO" id="GO:0006412">
    <property type="term" value="P:translation"/>
    <property type="evidence" value="ECO:0007669"/>
    <property type="project" value="UniProtKB-UniRule"/>
</dbReference>
<keyword evidence="10" id="KW-1185">Reference proteome</keyword>
<dbReference type="NCBIfam" id="TIGR00855">
    <property type="entry name" value="L12"/>
    <property type="match status" value="1"/>
</dbReference>
<dbReference type="EMBL" id="PHRG01000001">
    <property type="protein sequence ID" value="PJO76830.1"/>
    <property type="molecule type" value="Genomic_DNA"/>
</dbReference>
<dbReference type="RefSeq" id="WP_005095274.1">
    <property type="nucleotide sequence ID" value="NZ_CBDBYO010000002.1"/>
</dbReference>
<dbReference type="SUPFAM" id="SSF48300">
    <property type="entry name" value="Ribosomal protein L7/12, oligomerisation (N-terminal) domain"/>
    <property type="match status" value="1"/>
</dbReference>
<dbReference type="Gene3D" id="3.30.1390.10">
    <property type="match status" value="1"/>
</dbReference>
<dbReference type="InterPro" id="IPR000206">
    <property type="entry name" value="Ribosomal_bL12"/>
</dbReference>
<sequence length="121" mass="12632">MALTNEEILNAVAEKTVLELVELISAFEEKFNVSAAAVAVAAGPAAAAAEEQSEFNVELTSFGANKVAVIKAVREATGLGLKEAKDMVESAPTVLKEGVSKEEGEELKKKLEEAGATVTLK</sequence>
<evidence type="ECO:0000313" key="8">
    <source>
        <dbReference type="EMBL" id="PJI32016.1"/>
    </source>
</evidence>
<dbReference type="Proteomes" id="UP000242351">
    <property type="component" value="Unassembled WGS sequence"/>
</dbReference>
<dbReference type="GO" id="GO:0003729">
    <property type="term" value="F:mRNA binding"/>
    <property type="evidence" value="ECO:0007669"/>
    <property type="project" value="TreeGrafter"/>
</dbReference>
<dbReference type="InterPro" id="IPR013823">
    <property type="entry name" value="Ribosomal_bL12_C"/>
</dbReference>
<evidence type="ECO:0000256" key="4">
    <source>
        <dbReference type="HAMAP-Rule" id="MF_00368"/>
    </source>
</evidence>
<name>N9M5N9_9GAMM</name>
<keyword evidence="2 4" id="KW-0689">Ribosomal protein</keyword>
<evidence type="ECO:0000256" key="2">
    <source>
        <dbReference type="ARBA" id="ARBA00022980"/>
    </source>
</evidence>
<dbReference type="AlphaFoldDB" id="N9M5N9"/>
<dbReference type="InterPro" id="IPR008932">
    <property type="entry name" value="Ribosomal_bL12_oligo"/>
</dbReference>
<comment type="caution">
    <text evidence="7">The sequence shown here is derived from an EMBL/GenBank/DDBJ whole genome shotgun (WGS) entry which is preliminary data.</text>
</comment>
<feature type="domain" description="Large ribosomal subunit protein bL12 C-terminal" evidence="5">
    <location>
        <begin position="55"/>
        <end position="121"/>
    </location>
</feature>
<dbReference type="HAMAP" id="MF_00368">
    <property type="entry name" value="Ribosomal_bL12"/>
    <property type="match status" value="1"/>
</dbReference>
<dbReference type="Proteomes" id="UP000243446">
    <property type="component" value="Unassembled WGS sequence"/>
</dbReference>
<accession>A0A2H9YW01</accession>
<dbReference type="PANTHER" id="PTHR45987:SF4">
    <property type="entry name" value="LARGE RIBOSOMAL SUBUNIT PROTEIN BL12M"/>
    <property type="match status" value="1"/>
</dbReference>
<evidence type="ECO:0000313" key="9">
    <source>
        <dbReference type="EMBL" id="PJO76830.1"/>
    </source>
</evidence>
<dbReference type="SUPFAM" id="SSF54736">
    <property type="entry name" value="ClpS-like"/>
    <property type="match status" value="1"/>
</dbReference>
<dbReference type="Proteomes" id="UP000023774">
    <property type="component" value="Unassembled WGS sequence"/>
</dbReference>
<dbReference type="EMBL" id="PGOZ01000014">
    <property type="protein sequence ID" value="PJI32016.1"/>
    <property type="molecule type" value="Genomic_DNA"/>
</dbReference>
<dbReference type="Pfam" id="PF16320">
    <property type="entry name" value="Ribosomal_L12_N"/>
    <property type="match status" value="1"/>
</dbReference>
<evidence type="ECO:0000313" key="7">
    <source>
        <dbReference type="EMBL" id="ENW85614.1"/>
    </source>
</evidence>
<evidence type="ECO:0000313" key="10">
    <source>
        <dbReference type="Proteomes" id="UP000023774"/>
    </source>
</evidence>
<dbReference type="FunFam" id="3.30.1390.10:FF:000001">
    <property type="entry name" value="50S ribosomal protein L7/L12"/>
    <property type="match status" value="1"/>
</dbReference>
<dbReference type="Gene3D" id="1.20.5.710">
    <property type="entry name" value="Single helix bin"/>
    <property type="match status" value="1"/>
</dbReference>
<dbReference type="OrthoDB" id="9811748at2"/>
<dbReference type="Pfam" id="PF00542">
    <property type="entry name" value="Ribosomal_L12"/>
    <property type="match status" value="1"/>
</dbReference>
<protein>
    <recommendedName>
        <fullName evidence="4">Large ribosomal subunit protein bL12</fullName>
    </recommendedName>
</protein>